<accession>A0AC34F032</accession>
<dbReference type="WBParaSite" id="ES5_v2.g10180.t1">
    <property type="protein sequence ID" value="ES5_v2.g10180.t1"/>
    <property type="gene ID" value="ES5_v2.g10180"/>
</dbReference>
<dbReference type="Proteomes" id="UP000887579">
    <property type="component" value="Unplaced"/>
</dbReference>
<name>A0AC34F032_9BILA</name>
<evidence type="ECO:0000313" key="2">
    <source>
        <dbReference type="WBParaSite" id="ES5_v2.g10180.t1"/>
    </source>
</evidence>
<proteinExistence type="predicted"/>
<evidence type="ECO:0000313" key="1">
    <source>
        <dbReference type="Proteomes" id="UP000887579"/>
    </source>
</evidence>
<sequence length="350" mass="41484">MAAEKAKKYYTDLAYPTAFSGRSNLERETKGEVSKKEWDKYLTKNRVFTQYHPMRHKFKRLRVIGSSLNTHTHFDLMDLKKLKNVNNYSYCLVGVCVLSKVCKVAPVFDKSKKSMEKAFDIILPKFKPGILNIFHDRGKEFICLKDYFKKKDINQCATKSFHACYAELYIKLLKQKLFRRMSYYNDLNWVDHIDAIAETLNNSPNRSLPSSMTPNEVSLNNVQEVWNHLYLKETKKHRQKFFVGDRCRIVYDKDAFTKSHFSNFSDEVYQIHKVVKGNPTTYFIKNMSGRPLKRRFYAPEMVKTILDKETEFRVEKVLKTKTVNKIKYFFCKFVGLSQEYNEWIPENNFV</sequence>
<protein>
    <submittedName>
        <fullName evidence="2">Integrase</fullName>
    </submittedName>
</protein>
<organism evidence="1 2">
    <name type="scientific">Panagrolaimus sp. ES5</name>
    <dbReference type="NCBI Taxonomy" id="591445"/>
    <lineage>
        <taxon>Eukaryota</taxon>
        <taxon>Metazoa</taxon>
        <taxon>Ecdysozoa</taxon>
        <taxon>Nematoda</taxon>
        <taxon>Chromadorea</taxon>
        <taxon>Rhabditida</taxon>
        <taxon>Tylenchina</taxon>
        <taxon>Panagrolaimomorpha</taxon>
        <taxon>Panagrolaimoidea</taxon>
        <taxon>Panagrolaimidae</taxon>
        <taxon>Panagrolaimus</taxon>
    </lineage>
</organism>
<reference evidence="2" key="1">
    <citation type="submission" date="2022-11" db="UniProtKB">
        <authorList>
            <consortium name="WormBaseParasite"/>
        </authorList>
    </citation>
    <scope>IDENTIFICATION</scope>
</reference>